<dbReference type="Proteomes" id="UP000318538">
    <property type="component" value="Chromosome"/>
</dbReference>
<evidence type="ECO:0000313" key="3">
    <source>
        <dbReference type="Proteomes" id="UP000318538"/>
    </source>
</evidence>
<name>A0A517N9L6_9BACT</name>
<dbReference type="GO" id="GO:0031419">
    <property type="term" value="F:cobalamin binding"/>
    <property type="evidence" value="ECO:0007669"/>
    <property type="project" value="InterPro"/>
</dbReference>
<organism evidence="2 3">
    <name type="scientific">Rubripirellula lacrimiformis</name>
    <dbReference type="NCBI Taxonomy" id="1930273"/>
    <lineage>
        <taxon>Bacteria</taxon>
        <taxon>Pseudomonadati</taxon>
        <taxon>Planctomycetota</taxon>
        <taxon>Planctomycetia</taxon>
        <taxon>Pirellulales</taxon>
        <taxon>Pirellulaceae</taxon>
        <taxon>Rubripirellula</taxon>
    </lineage>
</organism>
<dbReference type="CDD" id="cd04762">
    <property type="entry name" value="HTH_MerR-trunc"/>
    <property type="match status" value="1"/>
</dbReference>
<dbReference type="Gene3D" id="1.10.1660.10">
    <property type="match status" value="1"/>
</dbReference>
<gene>
    <name evidence="2" type="ORF">K227x_22070</name>
</gene>
<dbReference type="InterPro" id="IPR036724">
    <property type="entry name" value="Cobalamin-bd_sf"/>
</dbReference>
<dbReference type="Pfam" id="PF12728">
    <property type="entry name" value="HTH_17"/>
    <property type="match status" value="1"/>
</dbReference>
<evidence type="ECO:0000259" key="1">
    <source>
        <dbReference type="PROSITE" id="PS51332"/>
    </source>
</evidence>
<accession>A0A517N9L6</accession>
<dbReference type="SUPFAM" id="SSF52242">
    <property type="entry name" value="Cobalamin (vitamin B12)-binding domain"/>
    <property type="match status" value="1"/>
</dbReference>
<dbReference type="RefSeq" id="WP_145169419.1">
    <property type="nucleotide sequence ID" value="NZ_CP036525.1"/>
</dbReference>
<sequence length="293" mass="31997">MVARQPQYSPKQVAEALGASESSVKRWCDSGAIPIIRTLGGHRRITLDGLQQYLRTSGRVLVDADVLGLPDLPLSRPAVIPGQDCEIRRAFRQSLAACDEDGCRALLRRYIESGRSRSEAADDLITDAMHGIGHAWQCNDLDPYQERRACDACIRMINELRAELPTCPVDAPMAIGGSLSGDPYQLPTSLVELSLREAGWNAISLGSNLPVESFRQAVFDMKPKMVWLSVSVVGQPSEFVSNQNRLADQLGDDVALLVGGRGVTDGLRPKLRYTAYCDGLRHLVELASVLIDA</sequence>
<dbReference type="AlphaFoldDB" id="A0A517N9L6"/>
<dbReference type="KEGG" id="rlc:K227x_22070"/>
<reference evidence="2 3" key="1">
    <citation type="submission" date="2019-02" db="EMBL/GenBank/DDBJ databases">
        <title>Deep-cultivation of Planctomycetes and their phenomic and genomic characterization uncovers novel biology.</title>
        <authorList>
            <person name="Wiegand S."/>
            <person name="Jogler M."/>
            <person name="Boedeker C."/>
            <person name="Pinto D."/>
            <person name="Vollmers J."/>
            <person name="Rivas-Marin E."/>
            <person name="Kohn T."/>
            <person name="Peeters S.H."/>
            <person name="Heuer A."/>
            <person name="Rast P."/>
            <person name="Oberbeckmann S."/>
            <person name="Bunk B."/>
            <person name="Jeske O."/>
            <person name="Meyerdierks A."/>
            <person name="Storesund J.E."/>
            <person name="Kallscheuer N."/>
            <person name="Luecker S."/>
            <person name="Lage O.M."/>
            <person name="Pohl T."/>
            <person name="Merkel B.J."/>
            <person name="Hornburger P."/>
            <person name="Mueller R.-W."/>
            <person name="Bruemmer F."/>
            <person name="Labrenz M."/>
            <person name="Spormann A.M."/>
            <person name="Op den Camp H."/>
            <person name="Overmann J."/>
            <person name="Amann R."/>
            <person name="Jetten M.S.M."/>
            <person name="Mascher T."/>
            <person name="Medema M.H."/>
            <person name="Devos D.P."/>
            <person name="Kaster A.-K."/>
            <person name="Ovreas L."/>
            <person name="Rohde M."/>
            <person name="Galperin M.Y."/>
            <person name="Jogler C."/>
        </authorList>
    </citation>
    <scope>NUCLEOTIDE SEQUENCE [LARGE SCALE GENOMIC DNA]</scope>
    <source>
        <strain evidence="2 3">K22_7</strain>
    </source>
</reference>
<dbReference type="InterPro" id="IPR036594">
    <property type="entry name" value="Meth_synthase_dom"/>
</dbReference>
<dbReference type="InterPro" id="IPR009061">
    <property type="entry name" value="DNA-bd_dom_put_sf"/>
</dbReference>
<evidence type="ECO:0000313" key="2">
    <source>
        <dbReference type="EMBL" id="QDT03822.1"/>
    </source>
</evidence>
<dbReference type="Pfam" id="PF02607">
    <property type="entry name" value="B12-binding_2"/>
    <property type="match status" value="1"/>
</dbReference>
<dbReference type="EMBL" id="CP036525">
    <property type="protein sequence ID" value="QDT03822.1"/>
    <property type="molecule type" value="Genomic_DNA"/>
</dbReference>
<dbReference type="Gene3D" id="3.40.50.280">
    <property type="entry name" value="Cobalamin-binding domain"/>
    <property type="match status" value="1"/>
</dbReference>
<proteinExistence type="predicted"/>
<dbReference type="Gene3D" id="1.10.1240.10">
    <property type="entry name" value="Methionine synthase domain"/>
    <property type="match status" value="1"/>
</dbReference>
<dbReference type="InterPro" id="IPR010093">
    <property type="entry name" value="SinI_DNA-bd"/>
</dbReference>
<dbReference type="GO" id="GO:0046872">
    <property type="term" value="F:metal ion binding"/>
    <property type="evidence" value="ECO:0007669"/>
    <property type="project" value="InterPro"/>
</dbReference>
<dbReference type="SUPFAM" id="SSF46955">
    <property type="entry name" value="Putative DNA-binding domain"/>
    <property type="match status" value="1"/>
</dbReference>
<dbReference type="NCBIfam" id="TIGR01764">
    <property type="entry name" value="excise"/>
    <property type="match status" value="1"/>
</dbReference>
<protein>
    <submittedName>
        <fullName evidence="2">Helix-turn-helix domain protein</fullName>
    </submittedName>
</protein>
<dbReference type="InterPro" id="IPR006158">
    <property type="entry name" value="Cobalamin-bd"/>
</dbReference>
<keyword evidence="3" id="KW-1185">Reference proteome</keyword>
<dbReference type="InterPro" id="IPR041657">
    <property type="entry name" value="HTH_17"/>
</dbReference>
<dbReference type="InterPro" id="IPR003759">
    <property type="entry name" value="Cbl-bd_cap"/>
</dbReference>
<dbReference type="GO" id="GO:0003677">
    <property type="term" value="F:DNA binding"/>
    <property type="evidence" value="ECO:0007669"/>
    <property type="project" value="InterPro"/>
</dbReference>
<dbReference type="PROSITE" id="PS51332">
    <property type="entry name" value="B12_BINDING"/>
    <property type="match status" value="1"/>
</dbReference>
<dbReference type="OrthoDB" id="264258at2"/>
<feature type="domain" description="B12-binding" evidence="1">
    <location>
        <begin position="171"/>
        <end position="293"/>
    </location>
</feature>